<dbReference type="InterPro" id="IPR032566">
    <property type="entry name" value="Znf-C2HE"/>
</dbReference>
<evidence type="ECO:0000259" key="2">
    <source>
        <dbReference type="Pfam" id="PF16278"/>
    </source>
</evidence>
<dbReference type="AlphaFoldDB" id="A0A3N4ITH9"/>
<feature type="domain" description="Aprataxin C2HE/C2H2/C2HC zinc finger" evidence="2">
    <location>
        <begin position="272"/>
        <end position="331"/>
    </location>
</feature>
<dbReference type="GO" id="GO:0003697">
    <property type="term" value="F:single-stranded DNA binding"/>
    <property type="evidence" value="ECO:0007669"/>
    <property type="project" value="TreeGrafter"/>
</dbReference>
<accession>A0A3N4ITH9</accession>
<proteinExistence type="predicted"/>
<dbReference type="OrthoDB" id="3512845at2759"/>
<dbReference type="GO" id="GO:0003725">
    <property type="term" value="F:double-stranded RNA binding"/>
    <property type="evidence" value="ECO:0007669"/>
    <property type="project" value="TreeGrafter"/>
</dbReference>
<sequence length="400" mass="44563">MSSPTHHHQQSHPSSTPPPPPPPPSSHSITKRKRSSISPSASHESNADEEPAESSTENQSKNAFDTLMGNSSSKSANPNARKFAKAAARSKSTSSKSKSPKSPTSTSSSSTAVQTADDSPGHPSGRKVSSVRAPQLFRNALSPFIINPAKYPPSIVITSNISVTLIRDKYPKSFLHLLVLPRDLKKSVQHPFEAFKDRQFLEMVTEQAEQARILVAKELKRKFGGARWEDWVSEVKVGVHANPSMNNLHIHVISRDMCGPAMKKAGHYNSFNTPFFVPLTTFFEKDWHIMLASSKEYGNMLNGPLKCWRCGQDFGRKLVQLKAHLEVEMEKWKEDVRERSYSKPNSPKLEKDQLVMLPASMQEKPEKQLLKPPAPPMKSPPIPPKSTPPMEVIDEHDETE</sequence>
<dbReference type="GO" id="GO:0005634">
    <property type="term" value="C:nucleus"/>
    <property type="evidence" value="ECO:0007669"/>
    <property type="project" value="TreeGrafter"/>
</dbReference>
<evidence type="ECO:0000313" key="4">
    <source>
        <dbReference type="Proteomes" id="UP000275078"/>
    </source>
</evidence>
<dbReference type="GO" id="GO:0033699">
    <property type="term" value="F:DNA 5'-adenosine monophosphate hydrolase activity"/>
    <property type="evidence" value="ECO:0007669"/>
    <property type="project" value="TreeGrafter"/>
</dbReference>
<feature type="compositionally biased region" description="Polar residues" evidence="1">
    <location>
        <begin position="53"/>
        <end position="78"/>
    </location>
</feature>
<dbReference type="EMBL" id="ML119646">
    <property type="protein sequence ID" value="RPA87490.1"/>
    <property type="molecule type" value="Genomic_DNA"/>
</dbReference>
<organism evidence="3 4">
    <name type="scientific">Ascobolus immersus RN42</name>
    <dbReference type="NCBI Taxonomy" id="1160509"/>
    <lineage>
        <taxon>Eukaryota</taxon>
        <taxon>Fungi</taxon>
        <taxon>Dikarya</taxon>
        <taxon>Ascomycota</taxon>
        <taxon>Pezizomycotina</taxon>
        <taxon>Pezizomycetes</taxon>
        <taxon>Pezizales</taxon>
        <taxon>Ascobolaceae</taxon>
        <taxon>Ascobolus</taxon>
    </lineage>
</organism>
<reference evidence="3 4" key="1">
    <citation type="journal article" date="2018" name="Nat. Ecol. Evol.">
        <title>Pezizomycetes genomes reveal the molecular basis of ectomycorrhizal truffle lifestyle.</title>
        <authorList>
            <person name="Murat C."/>
            <person name="Payen T."/>
            <person name="Noel B."/>
            <person name="Kuo A."/>
            <person name="Morin E."/>
            <person name="Chen J."/>
            <person name="Kohler A."/>
            <person name="Krizsan K."/>
            <person name="Balestrini R."/>
            <person name="Da Silva C."/>
            <person name="Montanini B."/>
            <person name="Hainaut M."/>
            <person name="Levati E."/>
            <person name="Barry K.W."/>
            <person name="Belfiori B."/>
            <person name="Cichocki N."/>
            <person name="Clum A."/>
            <person name="Dockter R.B."/>
            <person name="Fauchery L."/>
            <person name="Guy J."/>
            <person name="Iotti M."/>
            <person name="Le Tacon F."/>
            <person name="Lindquist E.A."/>
            <person name="Lipzen A."/>
            <person name="Malagnac F."/>
            <person name="Mello A."/>
            <person name="Molinier V."/>
            <person name="Miyauchi S."/>
            <person name="Poulain J."/>
            <person name="Riccioni C."/>
            <person name="Rubini A."/>
            <person name="Sitrit Y."/>
            <person name="Splivallo R."/>
            <person name="Traeger S."/>
            <person name="Wang M."/>
            <person name="Zifcakova L."/>
            <person name="Wipf D."/>
            <person name="Zambonelli A."/>
            <person name="Paolocci F."/>
            <person name="Nowrousian M."/>
            <person name="Ottonello S."/>
            <person name="Baldrian P."/>
            <person name="Spatafora J.W."/>
            <person name="Henrissat B."/>
            <person name="Nagy L.G."/>
            <person name="Aury J.M."/>
            <person name="Wincker P."/>
            <person name="Grigoriev I.V."/>
            <person name="Bonfante P."/>
            <person name="Martin F.M."/>
        </authorList>
    </citation>
    <scope>NUCLEOTIDE SEQUENCE [LARGE SCALE GENOMIC DNA]</scope>
    <source>
        <strain evidence="3 4">RN42</strain>
    </source>
</reference>
<gene>
    <name evidence="3" type="ORF">BJ508DRAFT_410258</name>
</gene>
<dbReference type="Pfam" id="PF16278">
    <property type="entry name" value="zf-C2HE"/>
    <property type="match status" value="1"/>
</dbReference>
<dbReference type="GO" id="GO:0000012">
    <property type="term" value="P:single strand break repair"/>
    <property type="evidence" value="ECO:0007669"/>
    <property type="project" value="TreeGrafter"/>
</dbReference>
<dbReference type="GO" id="GO:1990165">
    <property type="term" value="F:single-strand break-containing DNA binding"/>
    <property type="evidence" value="ECO:0007669"/>
    <property type="project" value="TreeGrafter"/>
</dbReference>
<dbReference type="PANTHER" id="PTHR12486:SF4">
    <property type="entry name" value="APRATAXIN"/>
    <property type="match status" value="1"/>
</dbReference>
<dbReference type="STRING" id="1160509.A0A3N4ITH9"/>
<feature type="region of interest" description="Disordered" evidence="1">
    <location>
        <begin position="1"/>
        <end position="130"/>
    </location>
</feature>
<dbReference type="InterPro" id="IPR036265">
    <property type="entry name" value="HIT-like_sf"/>
</dbReference>
<dbReference type="Pfam" id="PF11969">
    <property type="entry name" value="DcpS_C"/>
    <property type="match status" value="1"/>
</dbReference>
<feature type="compositionally biased region" description="Low complexity" evidence="1">
    <location>
        <begin position="90"/>
        <end position="111"/>
    </location>
</feature>
<evidence type="ECO:0000256" key="1">
    <source>
        <dbReference type="SAM" id="MobiDB-lite"/>
    </source>
</evidence>
<keyword evidence="4" id="KW-1185">Reference proteome</keyword>
<dbReference type="SUPFAM" id="SSF54197">
    <property type="entry name" value="HIT-like"/>
    <property type="match status" value="1"/>
</dbReference>
<feature type="compositionally biased region" description="Pro residues" evidence="1">
    <location>
        <begin position="372"/>
        <end position="387"/>
    </location>
</feature>
<evidence type="ECO:0000313" key="3">
    <source>
        <dbReference type="EMBL" id="RPA87490.1"/>
    </source>
</evidence>
<dbReference type="Proteomes" id="UP000275078">
    <property type="component" value="Unassembled WGS sequence"/>
</dbReference>
<name>A0A3N4ITH9_ASCIM</name>
<feature type="compositionally biased region" description="Pro residues" evidence="1">
    <location>
        <begin position="15"/>
        <end position="25"/>
    </location>
</feature>
<protein>
    <submittedName>
        <fullName evidence="3">HIT-like protein</fullName>
    </submittedName>
</protein>
<feature type="region of interest" description="Disordered" evidence="1">
    <location>
        <begin position="334"/>
        <end position="400"/>
    </location>
</feature>
<dbReference type="Gene3D" id="3.30.428.10">
    <property type="entry name" value="HIT-like"/>
    <property type="match status" value="1"/>
</dbReference>
<dbReference type="PANTHER" id="PTHR12486">
    <property type="entry name" value="APRATAXIN-RELATED"/>
    <property type="match status" value="1"/>
</dbReference>
<dbReference type="GO" id="GO:0030983">
    <property type="term" value="F:mismatched DNA binding"/>
    <property type="evidence" value="ECO:0007669"/>
    <property type="project" value="TreeGrafter"/>
</dbReference>
<feature type="compositionally biased region" description="Basic residues" evidence="1">
    <location>
        <begin position="1"/>
        <end position="10"/>
    </location>
</feature>